<dbReference type="GO" id="GO:0030667">
    <property type="term" value="C:secretory granule membrane"/>
    <property type="evidence" value="ECO:0007669"/>
    <property type="project" value="TreeGrafter"/>
</dbReference>
<dbReference type="InterPro" id="IPR008977">
    <property type="entry name" value="PHM/PNGase_F_dom_sf"/>
</dbReference>
<sequence>MANKTAGRVIIIWPRSLLKKAKMETMATYRRRISPSSSSSSGLGKGFLATSFMSGTLQSADRHFKQNSNGEPHVDLSQDYVLLLGYENATHTVLRFRRKLDTCDTAQDVPITNDTIRIIYMYHSSEPRNGSQAIGTLPDPTEAFKDSVPIFLTQRVNQVPIELDSRTRTLELRNKDVPIPQTDDNLRWCTMFKLDQFVRKHHVIRYEPVIESRSNIPHLRHIVLYECQGSTPELEIMSREFGRSCMEAEKELLTCNSIVAAWSRGSEGFTYPVEAGYPLDSYQARFYMMETHYTGFQSNSVDLTPRVDNSGLRLYYTTTLRKHDAGVLSVGMQPNWRHIIPPGQDRVLSEGHCIEECTRRAFPRPGINIFAVMMQTNGMGRQIRFRQVREREELTPIAHDANVDANYQEFRRLHAPVKALPGDRLIAECTYDSTGRKQIALGGYSSRDETCLVLSLYYPRQKELTSCHSIPSLPTVLRAVGINELAAGTNPIRIASPTEIAGMTLEERLLTYDWRVNFNDFQYVVRKGAFKPLCWSARNTPIPGTDNMDAYAPNLTKIWRPAPTCSFSGGSGSSHGSMATGGSYSVNRFVTERDISLDRPPEDEDDERWNVIEGAARSKSIRSSASSASLASSLTLTVAVSRLVLFVIFLNTVSCIPAIWASQAGFRTFRTSGSWDLGPLPELLFILPALHMCTRQMFATSKHQNLQACTVAGGRSQIFDPGFGFSQRGLMFLVLPE</sequence>
<dbReference type="SUPFAM" id="SSF49742">
    <property type="entry name" value="PHM/PNGase F"/>
    <property type="match status" value="2"/>
</dbReference>
<dbReference type="AlphaFoldDB" id="A0A182QFY4"/>
<evidence type="ECO:0000259" key="6">
    <source>
        <dbReference type="Pfam" id="PF03712"/>
    </source>
</evidence>
<keyword evidence="8" id="KW-1185">Reference proteome</keyword>
<evidence type="ECO:0000313" key="7">
    <source>
        <dbReference type="EnsemblMetazoa" id="AFAF009392-PA"/>
    </source>
</evidence>
<dbReference type="PRINTS" id="PR00767">
    <property type="entry name" value="DBMONOXGNASE"/>
</dbReference>
<evidence type="ECO:0000256" key="2">
    <source>
        <dbReference type="ARBA" id="ARBA00023157"/>
    </source>
</evidence>
<feature type="domain" description="DOMON" evidence="5">
    <location>
        <begin position="52"/>
        <end position="123"/>
    </location>
</feature>
<dbReference type="FunFam" id="2.60.120.230:FF:000001">
    <property type="entry name" value="Monooxygenase, DBH-like 1"/>
    <property type="match status" value="1"/>
</dbReference>
<evidence type="ECO:0000256" key="1">
    <source>
        <dbReference type="ARBA" id="ARBA00010676"/>
    </source>
</evidence>
<accession>A0A182QFY4</accession>
<dbReference type="InterPro" id="IPR028460">
    <property type="entry name" value="Tbh/DBH"/>
</dbReference>
<dbReference type="InterPro" id="IPR024548">
    <property type="entry name" value="Cu2_monoox_C"/>
</dbReference>
<protein>
    <recommendedName>
        <fullName evidence="9">DOMON domain-containing protein</fullName>
    </recommendedName>
</protein>
<dbReference type="GO" id="GO:0004500">
    <property type="term" value="F:dopamine beta-monooxygenase activity"/>
    <property type="evidence" value="ECO:0007669"/>
    <property type="project" value="InterPro"/>
</dbReference>
<keyword evidence="2" id="KW-1015">Disulfide bond</keyword>
<dbReference type="InterPro" id="IPR005018">
    <property type="entry name" value="DOMON_domain"/>
</dbReference>
<evidence type="ECO:0000259" key="5">
    <source>
        <dbReference type="Pfam" id="PF03351"/>
    </source>
</evidence>
<name>A0A182QFY4_9DIPT</name>
<dbReference type="STRING" id="69004.A0A182QFY4"/>
<evidence type="ECO:0000259" key="4">
    <source>
        <dbReference type="Pfam" id="PF01082"/>
    </source>
</evidence>
<dbReference type="Gene3D" id="2.60.120.310">
    <property type="entry name" value="Copper type II, ascorbate-dependent monooxygenase, N-terminal domain"/>
    <property type="match status" value="1"/>
</dbReference>
<dbReference type="GO" id="GO:0005615">
    <property type="term" value="C:extracellular space"/>
    <property type="evidence" value="ECO:0007669"/>
    <property type="project" value="TreeGrafter"/>
</dbReference>
<organism evidence="7 8">
    <name type="scientific">Anopheles farauti</name>
    <dbReference type="NCBI Taxonomy" id="69004"/>
    <lineage>
        <taxon>Eukaryota</taxon>
        <taxon>Metazoa</taxon>
        <taxon>Ecdysozoa</taxon>
        <taxon>Arthropoda</taxon>
        <taxon>Hexapoda</taxon>
        <taxon>Insecta</taxon>
        <taxon>Pterygota</taxon>
        <taxon>Neoptera</taxon>
        <taxon>Endopterygota</taxon>
        <taxon>Diptera</taxon>
        <taxon>Nematocera</taxon>
        <taxon>Culicoidea</taxon>
        <taxon>Culicidae</taxon>
        <taxon>Anophelinae</taxon>
        <taxon>Anopheles</taxon>
    </lineage>
</organism>
<dbReference type="Gene3D" id="2.60.120.230">
    <property type="match status" value="1"/>
</dbReference>
<dbReference type="InterPro" id="IPR000945">
    <property type="entry name" value="DBH-like"/>
</dbReference>
<dbReference type="InterPro" id="IPR036939">
    <property type="entry name" value="Cu2_ascorb_mOase_N_sf"/>
</dbReference>
<feature type="domain" description="Copper type II ascorbate-dependent monooxygenase C-terminal" evidence="6">
    <location>
        <begin position="324"/>
        <end position="469"/>
    </location>
</feature>
<dbReference type="CDD" id="cd09631">
    <property type="entry name" value="DOMON_DOH"/>
    <property type="match status" value="1"/>
</dbReference>
<dbReference type="GO" id="GO:0006589">
    <property type="term" value="P:octopamine biosynthetic process"/>
    <property type="evidence" value="ECO:0007669"/>
    <property type="project" value="TreeGrafter"/>
</dbReference>
<comment type="similarity">
    <text evidence="1">Belongs to the copper type II ascorbate-dependent monooxygenase family.</text>
</comment>
<dbReference type="Pfam" id="PF03351">
    <property type="entry name" value="DOMON"/>
    <property type="match status" value="1"/>
</dbReference>
<feature type="domain" description="Copper type II ascorbate-dependent monooxygenase N-terminal" evidence="4">
    <location>
        <begin position="171"/>
        <end position="296"/>
    </location>
</feature>
<dbReference type="GO" id="GO:0005507">
    <property type="term" value="F:copper ion binding"/>
    <property type="evidence" value="ECO:0007669"/>
    <property type="project" value="InterPro"/>
</dbReference>
<dbReference type="GO" id="GO:0042421">
    <property type="term" value="P:norepinephrine biosynthetic process"/>
    <property type="evidence" value="ECO:0007669"/>
    <property type="project" value="TreeGrafter"/>
</dbReference>
<dbReference type="Pfam" id="PF03712">
    <property type="entry name" value="Cu2_monoox_C"/>
    <property type="match status" value="1"/>
</dbReference>
<dbReference type="InterPro" id="IPR000323">
    <property type="entry name" value="Cu2_ascorb_mOase_N"/>
</dbReference>
<dbReference type="InterPro" id="IPR045266">
    <property type="entry name" value="DOH_DOMON"/>
</dbReference>
<dbReference type="Pfam" id="PF01082">
    <property type="entry name" value="Cu2_monooxygen"/>
    <property type="match status" value="1"/>
</dbReference>
<dbReference type="PANTHER" id="PTHR10157:SF40">
    <property type="entry name" value="MOXD1 HOMOLOG 2"/>
    <property type="match status" value="1"/>
</dbReference>
<dbReference type="GO" id="GO:0042420">
    <property type="term" value="P:dopamine catabolic process"/>
    <property type="evidence" value="ECO:0007669"/>
    <property type="project" value="TreeGrafter"/>
</dbReference>
<evidence type="ECO:0000256" key="3">
    <source>
        <dbReference type="ARBA" id="ARBA00023180"/>
    </source>
</evidence>
<reference evidence="7" key="2">
    <citation type="submission" date="2020-05" db="UniProtKB">
        <authorList>
            <consortium name="EnsemblMetazoa"/>
        </authorList>
    </citation>
    <scope>IDENTIFICATION</scope>
    <source>
        <strain evidence="7">FAR1</strain>
    </source>
</reference>
<dbReference type="PANTHER" id="PTHR10157">
    <property type="entry name" value="DOPAMINE BETA HYDROXYLASE RELATED"/>
    <property type="match status" value="1"/>
</dbReference>
<keyword evidence="3" id="KW-0325">Glycoprotein</keyword>
<dbReference type="EMBL" id="AXCN02001053">
    <property type="status" value="NOT_ANNOTATED_CDS"/>
    <property type="molecule type" value="Genomic_DNA"/>
</dbReference>
<reference evidence="8" key="1">
    <citation type="submission" date="2014-01" db="EMBL/GenBank/DDBJ databases">
        <title>The Genome Sequence of Anopheles farauti FAR1 (V2).</title>
        <authorList>
            <consortium name="The Broad Institute Genomics Platform"/>
            <person name="Neafsey D.E."/>
            <person name="Besansky N."/>
            <person name="Howell P."/>
            <person name="Walton C."/>
            <person name="Young S.K."/>
            <person name="Zeng Q."/>
            <person name="Gargeya S."/>
            <person name="Fitzgerald M."/>
            <person name="Haas B."/>
            <person name="Abouelleil A."/>
            <person name="Allen A.W."/>
            <person name="Alvarado L."/>
            <person name="Arachchi H.M."/>
            <person name="Berlin A.M."/>
            <person name="Chapman S.B."/>
            <person name="Gainer-Dewar J."/>
            <person name="Goldberg J."/>
            <person name="Griggs A."/>
            <person name="Gujja S."/>
            <person name="Hansen M."/>
            <person name="Howarth C."/>
            <person name="Imamovic A."/>
            <person name="Ireland A."/>
            <person name="Larimer J."/>
            <person name="McCowan C."/>
            <person name="Murphy C."/>
            <person name="Pearson M."/>
            <person name="Poon T.W."/>
            <person name="Priest M."/>
            <person name="Roberts A."/>
            <person name="Saif S."/>
            <person name="Shea T."/>
            <person name="Sisk P."/>
            <person name="Sykes S."/>
            <person name="Wortman J."/>
            <person name="Nusbaum C."/>
            <person name="Birren B."/>
        </authorList>
    </citation>
    <scope>NUCLEOTIDE SEQUENCE [LARGE SCALE GENOMIC DNA]</scope>
    <source>
        <strain evidence="8">FAR1</strain>
    </source>
</reference>
<dbReference type="EnsemblMetazoa" id="AFAF009392-RA">
    <property type="protein sequence ID" value="AFAF009392-PA"/>
    <property type="gene ID" value="AFAF009392"/>
</dbReference>
<dbReference type="FunFam" id="2.60.120.310:FF:000007">
    <property type="entry name" value="MOXD1 homolog 2"/>
    <property type="match status" value="1"/>
</dbReference>
<dbReference type="InterPro" id="IPR014784">
    <property type="entry name" value="Cu2_ascorb_mOase-like_C"/>
</dbReference>
<dbReference type="Proteomes" id="UP000075886">
    <property type="component" value="Unassembled WGS sequence"/>
</dbReference>
<dbReference type="VEuPathDB" id="VectorBase:AFAF009392"/>
<proteinExistence type="inferred from homology"/>
<evidence type="ECO:0008006" key="9">
    <source>
        <dbReference type="Google" id="ProtNLM"/>
    </source>
</evidence>
<evidence type="ECO:0000313" key="8">
    <source>
        <dbReference type="Proteomes" id="UP000075886"/>
    </source>
</evidence>